<dbReference type="RefSeq" id="XP_002896741.1">
    <property type="nucleotide sequence ID" value="XM_002896695.1"/>
</dbReference>
<accession>D0NW18</accession>
<reference evidence="4" key="1">
    <citation type="journal article" date="2009" name="Nature">
        <title>Genome sequence and analysis of the Irish potato famine pathogen Phytophthora infestans.</title>
        <authorList>
            <consortium name="The Broad Institute Genome Sequencing Platform"/>
            <person name="Haas B.J."/>
            <person name="Kamoun S."/>
            <person name="Zody M.C."/>
            <person name="Jiang R.H."/>
            <person name="Handsaker R.E."/>
            <person name="Cano L.M."/>
            <person name="Grabherr M."/>
            <person name="Kodira C.D."/>
            <person name="Raffaele S."/>
            <person name="Torto-Alalibo T."/>
            <person name="Bozkurt T.O."/>
            <person name="Ah-Fong A.M."/>
            <person name="Alvarado L."/>
            <person name="Anderson V.L."/>
            <person name="Armstrong M.R."/>
            <person name="Avrova A."/>
            <person name="Baxter L."/>
            <person name="Beynon J."/>
            <person name="Boevink P.C."/>
            <person name="Bollmann S.R."/>
            <person name="Bos J.I."/>
            <person name="Bulone V."/>
            <person name="Cai G."/>
            <person name="Cakir C."/>
            <person name="Carrington J.C."/>
            <person name="Chawner M."/>
            <person name="Conti L."/>
            <person name="Costanzo S."/>
            <person name="Ewan R."/>
            <person name="Fahlgren N."/>
            <person name="Fischbach M.A."/>
            <person name="Fugelstad J."/>
            <person name="Gilroy E.M."/>
            <person name="Gnerre S."/>
            <person name="Green P.J."/>
            <person name="Grenville-Briggs L.J."/>
            <person name="Griffith J."/>
            <person name="Grunwald N.J."/>
            <person name="Horn K."/>
            <person name="Horner N.R."/>
            <person name="Hu C.H."/>
            <person name="Huitema E."/>
            <person name="Jeong D.H."/>
            <person name="Jones A.M."/>
            <person name="Jones J.D."/>
            <person name="Jones R.W."/>
            <person name="Karlsson E.K."/>
            <person name="Kunjeti S.G."/>
            <person name="Lamour K."/>
            <person name="Liu Z."/>
            <person name="Ma L."/>
            <person name="Maclean D."/>
            <person name="Chibucos M.C."/>
            <person name="McDonald H."/>
            <person name="McWalters J."/>
            <person name="Meijer H.J."/>
            <person name="Morgan W."/>
            <person name="Morris P.F."/>
            <person name="Munro C.A."/>
            <person name="O'Neill K."/>
            <person name="Ospina-Giraldo M."/>
            <person name="Pinzon A."/>
            <person name="Pritchard L."/>
            <person name="Ramsahoye B."/>
            <person name="Ren Q."/>
            <person name="Restrepo S."/>
            <person name="Roy S."/>
            <person name="Sadanandom A."/>
            <person name="Savidor A."/>
            <person name="Schornack S."/>
            <person name="Schwartz D.C."/>
            <person name="Schumann U.D."/>
            <person name="Schwessinger B."/>
            <person name="Seyer L."/>
            <person name="Sharpe T."/>
            <person name="Silvar C."/>
            <person name="Song J."/>
            <person name="Studholme D.J."/>
            <person name="Sykes S."/>
            <person name="Thines M."/>
            <person name="van de Vondervoort P.J."/>
            <person name="Phuntumart V."/>
            <person name="Wawra S."/>
            <person name="Weide R."/>
            <person name="Win J."/>
            <person name="Young C."/>
            <person name="Zhou S."/>
            <person name="Fry W."/>
            <person name="Meyers B.C."/>
            <person name="van West P."/>
            <person name="Ristaino J."/>
            <person name="Govers F."/>
            <person name="Birch P.R."/>
            <person name="Whisson S.C."/>
            <person name="Judelson H.S."/>
            <person name="Nusbaum C."/>
        </authorList>
    </citation>
    <scope>NUCLEOTIDE SEQUENCE [LARGE SCALE GENOMIC DNA]</scope>
    <source>
        <strain evidence="4">T30-4</strain>
    </source>
</reference>
<evidence type="ECO:0000313" key="3">
    <source>
        <dbReference type="EMBL" id="EEY66854.1"/>
    </source>
</evidence>
<dbReference type="HOGENOM" id="CLU_513405_0_0_1"/>
<dbReference type="GeneID" id="9471457"/>
<sequence length="535" mass="59798">MPRNPTRRLRLTWAEKVVTLSFMSYKAIAEWAIEASSAVAQHANAHESPGANHLHTVEAAAVGEQDEGASACCIGCFQLMPPLLESLLEGSDARLDSAEPELLCASCILRLAGKADASSTVQSSGGGSGALSPLPKLSLLVKAEAKCQDQMQLLLSQQEILKRQRERLQAAKRAKEESLAAQRELARQRRRHFLMIQGRRKREEELKFLQLQGEENTSRSEQEGNMGKSKKKPKPPKVYQPLQRRISEPSAELYEVSLPHLTTQLSKPDQPLQPHSTNNNDKICSAETHPTTSFSERRRQMMACYSQDLSPLIYGRKPRRLPFPKPVPAIVPSGMIMRRQSTDNDSQLTAVAAIQRNKSQQNGKVPAQKDMKLRPLGDKMPNVKTSNQFEHSHWRGSHEAFNKLSVQLSHRLDDHPSPLTAEIKPVSWASELFPQDGSTDEVDKSVFSVPLHRVAENPNDDQQFKLFPLERQLPNPTFPSLEIKPQVDVTTAPRWEYSAERLSGLLEKYNVSVGRHDCNKCTKASTVSKGVDKRA</sequence>
<feature type="coiled-coil region" evidence="1">
    <location>
        <begin position="151"/>
        <end position="191"/>
    </location>
</feature>
<keyword evidence="4" id="KW-1185">Reference proteome</keyword>
<organism evidence="3 4">
    <name type="scientific">Phytophthora infestans (strain T30-4)</name>
    <name type="common">Potato late blight agent</name>
    <dbReference type="NCBI Taxonomy" id="403677"/>
    <lineage>
        <taxon>Eukaryota</taxon>
        <taxon>Sar</taxon>
        <taxon>Stramenopiles</taxon>
        <taxon>Oomycota</taxon>
        <taxon>Peronosporomycetes</taxon>
        <taxon>Peronosporales</taxon>
        <taxon>Peronosporaceae</taxon>
        <taxon>Phytophthora</taxon>
    </lineage>
</organism>
<gene>
    <name evidence="3" type="ORF">PITG_17426</name>
</gene>
<protein>
    <submittedName>
        <fullName evidence="3">Uncharacterized protein</fullName>
    </submittedName>
</protein>
<dbReference type="eggNOG" id="ENOG502SCGE">
    <property type="taxonomic scope" value="Eukaryota"/>
</dbReference>
<feature type="region of interest" description="Disordered" evidence="2">
    <location>
        <begin position="264"/>
        <end position="295"/>
    </location>
</feature>
<dbReference type="AlphaFoldDB" id="D0NW18"/>
<dbReference type="Proteomes" id="UP000006643">
    <property type="component" value="Unassembled WGS sequence"/>
</dbReference>
<proteinExistence type="predicted"/>
<dbReference type="OrthoDB" id="78207at2759"/>
<evidence type="ECO:0000256" key="2">
    <source>
        <dbReference type="SAM" id="MobiDB-lite"/>
    </source>
</evidence>
<dbReference type="EMBL" id="DS028171">
    <property type="protein sequence ID" value="EEY66854.1"/>
    <property type="molecule type" value="Genomic_DNA"/>
</dbReference>
<feature type="region of interest" description="Disordered" evidence="2">
    <location>
        <begin position="209"/>
        <end position="241"/>
    </location>
</feature>
<keyword evidence="1" id="KW-0175">Coiled coil</keyword>
<dbReference type="VEuPathDB" id="FungiDB:PITG_17426"/>
<name>D0NW18_PHYIT</name>
<dbReference type="KEGG" id="pif:PITG_17426"/>
<dbReference type="OMA" id="WEYSAER"/>
<evidence type="ECO:0000256" key="1">
    <source>
        <dbReference type="SAM" id="Coils"/>
    </source>
</evidence>
<dbReference type="InParanoid" id="D0NW18"/>
<feature type="compositionally biased region" description="Polar residues" evidence="2">
    <location>
        <begin position="264"/>
        <end position="294"/>
    </location>
</feature>
<evidence type="ECO:0000313" key="4">
    <source>
        <dbReference type="Proteomes" id="UP000006643"/>
    </source>
</evidence>